<proteinExistence type="predicted"/>
<dbReference type="Proteomes" id="UP000030706">
    <property type="component" value="Unassembled WGS sequence"/>
</dbReference>
<accession>A0A074XIB4</accession>
<name>A0A074XIB4_AURPU</name>
<evidence type="ECO:0000256" key="1">
    <source>
        <dbReference type="SAM" id="MobiDB-lite"/>
    </source>
</evidence>
<sequence length="685" mass="76785">MSEFLHSPAPFIPTRRFLTNGVPRKPRVEIVTPPTPARVPTATLYDFVTCHSKPKRASVPGLDCAPMDTDRPSRRELVDSRFYQPRLSSSKLLPTFVARTATAKLSIAPPITDDPVGSRRLPSLASQHQTLAESSHEQRSVPTVPMLPSCVKLDQSPSTSQHHRLRSTPTLLSQTAVEKAGIPYASPSSSISPENHNMERKPGMVGKDIEAHESESSARMDTRKKSQDAKLTDAIFEAPESSHIGAGHGQKLSSSQMQSWPIARSREDNARYSISQSVEQAPALFDEAYLRGFSHHVLALCRAILIFFWQMWSWFFSTIGPVVCIFMVLVVFFLISTEVLWSSIVARLGSLWDNSWFLVSFLATASRSITTAVQPLVCHFPVFENLCPDPYNTFESYGSHITATVSALSDNHDEIHTTSHLLRTFTAILSSIYVAIPPSDNDFLDKFLQDSHDLQELFDAYASKNVLLLDDINFKSSFLISALQTLLNSPSHFYGGWAMGLIGYPNQYASSRDSLTKTLQSWSDGVDDLSRKAEIITRQWYAYQKALSQLSFDMKTRRERQALGWWLDFSGFPVTLSQKATLGDFRAYAKSVETIQRTSPPFIRNVSINLSLAKSNIVDAKARMPQARLHLTFAWEKKSQVFVILLADLRNSVAKTQLSQQERDLSNNENARFLRIPQTTQGYKA</sequence>
<dbReference type="EMBL" id="KL584980">
    <property type="protein sequence ID" value="KEQ85233.1"/>
    <property type="molecule type" value="Genomic_DNA"/>
</dbReference>
<keyword evidence="4" id="KW-1185">Reference proteome</keyword>
<organism evidence="3 4">
    <name type="scientific">Aureobasidium pullulans EXF-150</name>
    <dbReference type="NCBI Taxonomy" id="1043002"/>
    <lineage>
        <taxon>Eukaryota</taxon>
        <taxon>Fungi</taxon>
        <taxon>Dikarya</taxon>
        <taxon>Ascomycota</taxon>
        <taxon>Pezizomycotina</taxon>
        <taxon>Dothideomycetes</taxon>
        <taxon>Dothideomycetidae</taxon>
        <taxon>Dothideales</taxon>
        <taxon>Saccotheciaceae</taxon>
        <taxon>Aureobasidium</taxon>
    </lineage>
</organism>
<feature type="compositionally biased region" description="Polar residues" evidence="1">
    <location>
        <begin position="124"/>
        <end position="133"/>
    </location>
</feature>
<protein>
    <submittedName>
        <fullName evidence="3">Uncharacterized protein</fullName>
    </submittedName>
</protein>
<keyword evidence="2" id="KW-1133">Transmembrane helix</keyword>
<evidence type="ECO:0000256" key="2">
    <source>
        <dbReference type="SAM" id="Phobius"/>
    </source>
</evidence>
<keyword evidence="2" id="KW-0812">Transmembrane</keyword>
<feature type="transmembrane region" description="Helical" evidence="2">
    <location>
        <begin position="318"/>
        <end position="341"/>
    </location>
</feature>
<dbReference type="GeneID" id="40741570"/>
<dbReference type="RefSeq" id="XP_029761420.1">
    <property type="nucleotide sequence ID" value="XM_029899264.1"/>
</dbReference>
<keyword evidence="2" id="KW-0472">Membrane</keyword>
<gene>
    <name evidence="3" type="ORF">M438DRAFT_192555</name>
</gene>
<dbReference type="HOGENOM" id="CLU_401677_0_0_1"/>
<evidence type="ECO:0000313" key="4">
    <source>
        <dbReference type="Proteomes" id="UP000030706"/>
    </source>
</evidence>
<feature type="region of interest" description="Disordered" evidence="1">
    <location>
        <begin position="114"/>
        <end position="142"/>
    </location>
</feature>
<dbReference type="AlphaFoldDB" id="A0A074XIB4"/>
<evidence type="ECO:0000313" key="3">
    <source>
        <dbReference type="EMBL" id="KEQ85233.1"/>
    </source>
</evidence>
<reference evidence="3 4" key="1">
    <citation type="journal article" date="2014" name="BMC Genomics">
        <title>Genome sequencing of four Aureobasidium pullulans varieties: biotechnological potential, stress tolerance, and description of new species.</title>
        <authorList>
            <person name="Gostin Ar C."/>
            <person name="Ohm R.A."/>
            <person name="Kogej T."/>
            <person name="Sonjak S."/>
            <person name="Turk M."/>
            <person name="Zajc J."/>
            <person name="Zalar P."/>
            <person name="Grube M."/>
            <person name="Sun H."/>
            <person name="Han J."/>
            <person name="Sharma A."/>
            <person name="Chiniquy J."/>
            <person name="Ngan C.Y."/>
            <person name="Lipzen A."/>
            <person name="Barry K."/>
            <person name="Grigoriev I.V."/>
            <person name="Gunde-Cimerman N."/>
        </authorList>
    </citation>
    <scope>NUCLEOTIDE SEQUENCE [LARGE SCALE GENOMIC DNA]</scope>
    <source>
        <strain evidence="3 4">EXF-150</strain>
    </source>
</reference>